<proteinExistence type="predicted"/>
<dbReference type="RefSeq" id="WP_317059498.1">
    <property type="nucleotide sequence ID" value="NZ_JAWHVL010000040.1"/>
</dbReference>
<feature type="coiled-coil region" evidence="1">
    <location>
        <begin position="13"/>
        <end position="43"/>
    </location>
</feature>
<evidence type="ECO:0000313" key="3">
    <source>
        <dbReference type="Proteomes" id="UP001186047"/>
    </source>
</evidence>
<accession>A0AAE4NTM3</accession>
<sequence length="106" mass="12051">MSLEITVDFSEQIAEFQNKIEGLRNLIECINRQEKALSLLKKQPEDTKLVLGIPPFLQEYGSSFAESMFRSSITINAQTLMPILEQNIEDNTVLVHKLAKELGIEE</sequence>
<gene>
    <name evidence="2" type="ORF">RZO31_13630</name>
</gene>
<protein>
    <submittedName>
        <fullName evidence="2">DUF1359 domain-containing protein</fullName>
    </submittedName>
</protein>
<name>A0AAE4NTM3_9LACT</name>
<keyword evidence="1" id="KW-0175">Coiled coil</keyword>
<reference evidence="2" key="1">
    <citation type="submission" date="2023-10" db="EMBL/GenBank/DDBJ databases">
        <title>Production of high quality cheese from raw caw milk (raw cheese).</title>
        <authorList>
            <person name="Samouris G."/>
        </authorList>
    </citation>
    <scope>NUCLEOTIDE SEQUENCE</scope>
    <source>
        <strain evidence="2">M17-3</strain>
    </source>
</reference>
<evidence type="ECO:0000256" key="1">
    <source>
        <dbReference type="SAM" id="Coils"/>
    </source>
</evidence>
<organism evidence="2 3">
    <name type="scientific">Lactococcus lactis</name>
    <dbReference type="NCBI Taxonomy" id="1358"/>
    <lineage>
        <taxon>Bacteria</taxon>
        <taxon>Bacillati</taxon>
        <taxon>Bacillota</taxon>
        <taxon>Bacilli</taxon>
        <taxon>Lactobacillales</taxon>
        <taxon>Streptococcaceae</taxon>
        <taxon>Lactococcus</taxon>
    </lineage>
</organism>
<dbReference type="Pfam" id="PF07097">
    <property type="entry name" value="DUF1359"/>
    <property type="match status" value="1"/>
</dbReference>
<comment type="caution">
    <text evidence="2">The sequence shown here is derived from an EMBL/GenBank/DDBJ whole genome shotgun (WGS) entry which is preliminary data.</text>
</comment>
<dbReference type="EMBL" id="JAWHVL010000040">
    <property type="protein sequence ID" value="MDV2633888.1"/>
    <property type="molecule type" value="Genomic_DNA"/>
</dbReference>
<dbReference type="Proteomes" id="UP001186047">
    <property type="component" value="Unassembled WGS sequence"/>
</dbReference>
<dbReference type="AlphaFoldDB" id="A0AAE4NTM3"/>
<dbReference type="InterPro" id="IPR010772">
    <property type="entry name" value="DUF1359"/>
</dbReference>
<evidence type="ECO:0000313" key="2">
    <source>
        <dbReference type="EMBL" id="MDV2633888.1"/>
    </source>
</evidence>